<keyword evidence="7 9" id="KW-0460">Magnesium</keyword>
<dbReference type="GO" id="GO:0046656">
    <property type="term" value="P:folic acid biosynthetic process"/>
    <property type="evidence" value="ECO:0007669"/>
    <property type="project" value="UniProtKB-KW"/>
</dbReference>
<dbReference type="PANTHER" id="PTHR20941">
    <property type="entry name" value="FOLATE SYNTHESIS PROTEINS"/>
    <property type="match status" value="1"/>
</dbReference>
<comment type="similarity">
    <text evidence="9">Belongs to the DHPS family.</text>
</comment>
<dbReference type="AlphaFoldDB" id="A0AAN1BG49"/>
<evidence type="ECO:0000256" key="4">
    <source>
        <dbReference type="ARBA" id="ARBA00012458"/>
    </source>
</evidence>
<comment type="function">
    <text evidence="9">Catalyzes the condensation of para-aminobenzoate (pABA) with 6-hydroxymethyl-7,8-dihydropterin diphosphate (DHPt-PP) to form 7,8-dihydropteroate (H2Pte), the immediate precursor of folate derivatives.</text>
</comment>
<name>A0AAN1BG49_RHIET</name>
<evidence type="ECO:0000256" key="3">
    <source>
        <dbReference type="ARBA" id="ARBA00004763"/>
    </source>
</evidence>
<comment type="cofactor">
    <cofactor evidence="2 9">
        <name>Mg(2+)</name>
        <dbReference type="ChEBI" id="CHEBI:18420"/>
    </cofactor>
</comment>
<feature type="domain" description="Pterin-binding" evidence="10">
    <location>
        <begin position="35"/>
        <end position="283"/>
    </location>
</feature>
<dbReference type="PANTHER" id="PTHR20941:SF1">
    <property type="entry name" value="FOLIC ACID SYNTHESIS PROTEIN FOL1"/>
    <property type="match status" value="1"/>
</dbReference>
<evidence type="ECO:0000256" key="1">
    <source>
        <dbReference type="ARBA" id="ARBA00000012"/>
    </source>
</evidence>
<accession>A0AAN1BG49</accession>
<dbReference type="Gene3D" id="3.20.20.20">
    <property type="entry name" value="Dihydropteroate synthase-like"/>
    <property type="match status" value="1"/>
</dbReference>
<evidence type="ECO:0000259" key="10">
    <source>
        <dbReference type="PROSITE" id="PS50972"/>
    </source>
</evidence>
<evidence type="ECO:0000256" key="9">
    <source>
        <dbReference type="RuleBase" id="RU361205"/>
    </source>
</evidence>
<evidence type="ECO:0000313" key="12">
    <source>
        <dbReference type="Proteomes" id="UP000194159"/>
    </source>
</evidence>
<dbReference type="PROSITE" id="PS00792">
    <property type="entry name" value="DHPS_1"/>
    <property type="match status" value="1"/>
</dbReference>
<dbReference type="SUPFAM" id="SSF51717">
    <property type="entry name" value="Dihydropteroate synthetase-like"/>
    <property type="match status" value="1"/>
</dbReference>
<dbReference type="CDD" id="cd00739">
    <property type="entry name" value="DHPS"/>
    <property type="match status" value="1"/>
</dbReference>
<dbReference type="InterPro" id="IPR000489">
    <property type="entry name" value="Pterin-binding_dom"/>
</dbReference>
<sequence length="301" mass="31857">MAAFFVINRTSLVTGLEGSFWRVGHGREIELGRRSLIMAIINVTPDSFSDGGRFETVDAAVEHALQAVSDGAAIVDIGGESTRPGAASVSPSEEQARVLPVIEALRGRTEALISIDTYRAETARLAVGAGAHIVNDVFGLQKDAGIADLAAATGAGLCIMHTGRDRVKLADVIADQAHFLERSLAIAAAAGVNSDRIVLDPGFGFAKETAEENLELMARFSELSRFGLPLLAGTSRKRFLGAVTGREAPERDAATAASSALLRLQGAAVFRVHNVAINRDALAIADAMLNARQEFERKRPT</sequence>
<proteinExistence type="inferred from homology"/>
<dbReference type="InterPro" id="IPR045031">
    <property type="entry name" value="DHP_synth-like"/>
</dbReference>
<evidence type="ECO:0000313" key="11">
    <source>
        <dbReference type="EMBL" id="ARQ10402.1"/>
    </source>
</evidence>
<dbReference type="InterPro" id="IPR011005">
    <property type="entry name" value="Dihydropteroate_synth-like_sf"/>
</dbReference>
<dbReference type="Pfam" id="PF00809">
    <property type="entry name" value="Pterin_bind"/>
    <property type="match status" value="1"/>
</dbReference>
<comment type="catalytic activity">
    <reaction evidence="1">
        <text>(7,8-dihydropterin-6-yl)methyl diphosphate + 4-aminobenzoate = 7,8-dihydropteroate + diphosphate</text>
        <dbReference type="Rhea" id="RHEA:19949"/>
        <dbReference type="ChEBI" id="CHEBI:17836"/>
        <dbReference type="ChEBI" id="CHEBI:17839"/>
        <dbReference type="ChEBI" id="CHEBI:33019"/>
        <dbReference type="ChEBI" id="CHEBI:72950"/>
        <dbReference type="EC" id="2.5.1.15"/>
    </reaction>
</comment>
<keyword evidence="5 9" id="KW-0808">Transferase</keyword>
<dbReference type="EC" id="2.5.1.15" evidence="4 9"/>
<organism evidence="11 12">
    <name type="scientific">Rhizobium etli</name>
    <dbReference type="NCBI Taxonomy" id="29449"/>
    <lineage>
        <taxon>Bacteria</taxon>
        <taxon>Pseudomonadati</taxon>
        <taxon>Pseudomonadota</taxon>
        <taxon>Alphaproteobacteria</taxon>
        <taxon>Hyphomicrobiales</taxon>
        <taxon>Rhizobiaceae</taxon>
        <taxon>Rhizobium/Agrobacterium group</taxon>
        <taxon>Rhizobium</taxon>
    </lineage>
</organism>
<dbReference type="NCBIfam" id="TIGR01496">
    <property type="entry name" value="DHPS"/>
    <property type="match status" value="1"/>
</dbReference>
<dbReference type="PROSITE" id="PS00793">
    <property type="entry name" value="DHPS_2"/>
    <property type="match status" value="1"/>
</dbReference>
<evidence type="ECO:0000256" key="5">
    <source>
        <dbReference type="ARBA" id="ARBA00022679"/>
    </source>
</evidence>
<dbReference type="Proteomes" id="UP000194159">
    <property type="component" value="Chromosome"/>
</dbReference>
<dbReference type="InterPro" id="IPR006390">
    <property type="entry name" value="DHP_synth_dom"/>
</dbReference>
<dbReference type="GO" id="GO:0005829">
    <property type="term" value="C:cytosol"/>
    <property type="evidence" value="ECO:0007669"/>
    <property type="project" value="TreeGrafter"/>
</dbReference>
<dbReference type="GO" id="GO:0046872">
    <property type="term" value="F:metal ion binding"/>
    <property type="evidence" value="ECO:0007669"/>
    <property type="project" value="UniProtKB-KW"/>
</dbReference>
<dbReference type="GO" id="GO:0046654">
    <property type="term" value="P:tetrahydrofolate biosynthetic process"/>
    <property type="evidence" value="ECO:0007669"/>
    <property type="project" value="TreeGrafter"/>
</dbReference>
<gene>
    <name evidence="11" type="primary">folP</name>
    <name evidence="11" type="ORF">NXC12_CH02384</name>
</gene>
<dbReference type="PROSITE" id="PS50972">
    <property type="entry name" value="PTERIN_BINDING"/>
    <property type="match status" value="1"/>
</dbReference>
<evidence type="ECO:0000256" key="2">
    <source>
        <dbReference type="ARBA" id="ARBA00001946"/>
    </source>
</evidence>
<dbReference type="EMBL" id="CP020906">
    <property type="protein sequence ID" value="ARQ10402.1"/>
    <property type="molecule type" value="Genomic_DNA"/>
</dbReference>
<reference evidence="11 12" key="1">
    <citation type="submission" date="2017-04" db="EMBL/GenBank/DDBJ databases">
        <title>Complete genome sequences of Rhizobium genomic linages associated to common bean (phaseolus vulgaris).</title>
        <authorList>
            <person name="Santamaria R.I."/>
            <person name="Bustos P."/>
            <person name="Perez-Carrascal O."/>
            <person name="Martinez-Flores I."/>
            <person name="Juarez S."/>
            <person name="Lozano L."/>
            <person name="Miranda F."/>
            <person name="Vinuesa P."/>
            <person name="Martinez-Romero E."/>
            <person name="Cevallos M.A."/>
            <person name="Romero D."/>
            <person name="Davila G."/>
            <person name="Gonzalez V."/>
        </authorList>
    </citation>
    <scope>NUCLEOTIDE SEQUENCE [LARGE SCALE GENOMIC DNA]</scope>
    <source>
        <strain evidence="11 12">NXC12</strain>
    </source>
</reference>
<keyword evidence="8 9" id="KW-0289">Folate biosynthesis</keyword>
<keyword evidence="6 9" id="KW-0479">Metal-binding</keyword>
<evidence type="ECO:0000256" key="6">
    <source>
        <dbReference type="ARBA" id="ARBA00022723"/>
    </source>
</evidence>
<protein>
    <recommendedName>
        <fullName evidence="4 9">Dihydropteroate synthase</fullName>
        <shortName evidence="9">DHPS</shortName>
        <ecNumber evidence="4 9">2.5.1.15</ecNumber>
    </recommendedName>
    <alternativeName>
        <fullName evidence="9">Dihydropteroate pyrophosphorylase</fullName>
    </alternativeName>
</protein>
<dbReference type="GO" id="GO:0004156">
    <property type="term" value="F:dihydropteroate synthase activity"/>
    <property type="evidence" value="ECO:0007669"/>
    <property type="project" value="UniProtKB-EC"/>
</dbReference>
<evidence type="ECO:0000256" key="7">
    <source>
        <dbReference type="ARBA" id="ARBA00022842"/>
    </source>
</evidence>
<evidence type="ECO:0000256" key="8">
    <source>
        <dbReference type="ARBA" id="ARBA00022909"/>
    </source>
</evidence>
<comment type="pathway">
    <text evidence="3 9">Cofactor biosynthesis; tetrahydrofolate biosynthesis; 7,8-dihydrofolate from 2-amino-4-hydroxy-6-hydroxymethyl-7,8-dihydropteridine diphosphate and 4-aminobenzoate: step 1/2.</text>
</comment>